<dbReference type="InterPro" id="IPR038255">
    <property type="entry name" value="PBS_linker_sf"/>
</dbReference>
<gene>
    <name evidence="2" type="ORF">J4035_10620</name>
</gene>
<feature type="domain" description="DUF4214" evidence="1">
    <location>
        <begin position="84"/>
        <end position="148"/>
    </location>
</feature>
<evidence type="ECO:0000313" key="3">
    <source>
        <dbReference type="Proteomes" id="UP000678317"/>
    </source>
</evidence>
<comment type="caution">
    <text evidence="2">The sequence shown here is derived from an EMBL/GenBank/DDBJ whole genome shotgun (WGS) entry which is preliminary data.</text>
</comment>
<dbReference type="Gene3D" id="1.10.3130.20">
    <property type="entry name" value="Phycobilisome linker domain"/>
    <property type="match status" value="1"/>
</dbReference>
<name>A0ABS3SH74_9CELL</name>
<reference evidence="2 3" key="1">
    <citation type="submission" date="2021-03" db="EMBL/GenBank/DDBJ databases">
        <title>novel species in genus Cellulomonas.</title>
        <authorList>
            <person name="Zhang G."/>
        </authorList>
    </citation>
    <scope>NUCLEOTIDE SEQUENCE [LARGE SCALE GENOMIC DNA]</scope>
    <source>
        <strain evidence="3">zg-ZUI188</strain>
    </source>
</reference>
<dbReference type="Proteomes" id="UP000678317">
    <property type="component" value="Unassembled WGS sequence"/>
</dbReference>
<keyword evidence="3" id="KW-1185">Reference proteome</keyword>
<dbReference type="EMBL" id="JAGFBM010000005">
    <property type="protein sequence ID" value="MBO3085093.1"/>
    <property type="molecule type" value="Genomic_DNA"/>
</dbReference>
<sequence>MISVYEDLFGRAPDPTGRTTWTTALGAGTPRIAVANSITSSVEFRSGLIIDAYEEYLGRGPDAPGLQFWLRNMAGGMTIEQLHSGFIASDEYWARAGATGAGWVSALYVDVLGREAGGSEVAFWLDELNRGATRAQVAMGFLLSTEYLSSVVDGYYWWLLGRGLDPSGLGTWVSAIQQGARDEQVIGGIIASEEYWANETSRPFVGYIILSPREETSVPLGTGWTYTVEAYEPNGAPIGDVTDEAHITWDGQPCTLGYCQPTSVGPHEIHAVHRGVNARSTLTVVPAQ</sequence>
<organism evidence="2 3">
    <name type="scientific">Cellulomonas fengjieae</name>
    <dbReference type="NCBI Taxonomy" id="2819978"/>
    <lineage>
        <taxon>Bacteria</taxon>
        <taxon>Bacillati</taxon>
        <taxon>Actinomycetota</taxon>
        <taxon>Actinomycetes</taxon>
        <taxon>Micrococcales</taxon>
        <taxon>Cellulomonadaceae</taxon>
        <taxon>Cellulomonas</taxon>
    </lineage>
</organism>
<feature type="domain" description="DUF4214" evidence="1">
    <location>
        <begin position="4"/>
        <end position="45"/>
    </location>
</feature>
<protein>
    <submittedName>
        <fullName evidence="2">DUF4214 domain-containing protein</fullName>
    </submittedName>
</protein>
<dbReference type="InterPro" id="IPR025282">
    <property type="entry name" value="DUF4214"/>
</dbReference>
<dbReference type="Pfam" id="PF13946">
    <property type="entry name" value="DUF4214"/>
    <property type="match status" value="2"/>
</dbReference>
<evidence type="ECO:0000259" key="1">
    <source>
        <dbReference type="Pfam" id="PF13946"/>
    </source>
</evidence>
<accession>A0ABS3SH74</accession>
<evidence type="ECO:0000313" key="2">
    <source>
        <dbReference type="EMBL" id="MBO3085093.1"/>
    </source>
</evidence>
<proteinExistence type="predicted"/>